<keyword evidence="6" id="KW-1185">Reference proteome</keyword>
<dbReference type="PANTHER" id="PTHR33657">
    <property type="entry name" value="DOMAIN PROTEIN, PUTATIVE (AFU_ORTHOLOGUE AFUA_5G00600)-RELATED"/>
    <property type="match status" value="1"/>
</dbReference>
<protein>
    <recommendedName>
        <fullName evidence="7">NPP1 domain-containing protein</fullName>
    </recommendedName>
</protein>
<dbReference type="PANTHER" id="PTHR33657:SF8">
    <property type="entry name" value="DOMAIN PROTEIN, PUTATIVE (AFU_ORTHOLOGUE AFUA_5G00600)-RELATED"/>
    <property type="match status" value="1"/>
</dbReference>
<gene>
    <name evidence="5" type="ORF">CGXH109_LOCUS5741</name>
</gene>
<evidence type="ECO:0000256" key="3">
    <source>
        <dbReference type="SAM" id="MobiDB-lite"/>
    </source>
</evidence>
<feature type="region of interest" description="Disordered" evidence="3">
    <location>
        <begin position="275"/>
        <end position="297"/>
    </location>
</feature>
<sequence>MSLQLRIFLLSLFLAVAAGAGDIWSKWKNHNDIVGFPQPQASDYEQNKTRLFKPRLHVWGGCLPYPAVDSQGYLGSGLKPTGKKSGDCWDTSQSGQIYARTGSSHGRDAIMYAWYEPKVRWAKGNSNGHRHYWRNVVVWLTQNGCDFDNVAELAMAGISYSIDVEAYDTSISGKTIWTGGDGMSPTVTDGIHTHPLVSSWGNKNLGPSDVGLEGTFSQPLIDWASLSQPARDALNGVIYEHTKVPFSDSNIQGALDAAYNAAFYHGLVLDDCGDDREPVNQGDGKNEPLSAMNDKEDTVSYPTNSGYLYKTINDIEYT</sequence>
<name>A0A9W4W739_9PEZI</name>
<comment type="caution">
    <text evidence="5">The sequence shown here is derived from an EMBL/GenBank/DDBJ whole genome shotgun (WGS) entry which is preliminary data.</text>
</comment>
<evidence type="ECO:0000313" key="5">
    <source>
        <dbReference type="EMBL" id="CAI0641594.1"/>
    </source>
</evidence>
<organism evidence="5 6">
    <name type="scientific">Colletotrichum noveboracense</name>
    <dbReference type="NCBI Taxonomy" id="2664923"/>
    <lineage>
        <taxon>Eukaryota</taxon>
        <taxon>Fungi</taxon>
        <taxon>Dikarya</taxon>
        <taxon>Ascomycota</taxon>
        <taxon>Pezizomycotina</taxon>
        <taxon>Sordariomycetes</taxon>
        <taxon>Hypocreomycetidae</taxon>
        <taxon>Glomerellales</taxon>
        <taxon>Glomerellaceae</taxon>
        <taxon>Colletotrichum</taxon>
        <taxon>Colletotrichum gloeosporioides species complex</taxon>
    </lineage>
</organism>
<dbReference type="EMBL" id="CAMGZC010000021">
    <property type="protein sequence ID" value="CAI0641594.1"/>
    <property type="molecule type" value="Genomic_DNA"/>
</dbReference>
<accession>A0A9W4W739</accession>
<keyword evidence="4" id="KW-0732">Signal</keyword>
<reference evidence="5" key="1">
    <citation type="submission" date="2022-08" db="EMBL/GenBank/DDBJ databases">
        <authorList>
            <person name="Giroux E."/>
            <person name="Giroux E."/>
        </authorList>
    </citation>
    <scope>NUCLEOTIDE SEQUENCE</scope>
    <source>
        <strain evidence="5">H1091258</strain>
    </source>
</reference>
<evidence type="ECO:0000256" key="2">
    <source>
        <dbReference type="ARBA" id="ARBA00023026"/>
    </source>
</evidence>
<evidence type="ECO:0000313" key="6">
    <source>
        <dbReference type="Proteomes" id="UP001152533"/>
    </source>
</evidence>
<dbReference type="Pfam" id="PF05630">
    <property type="entry name" value="NPP1"/>
    <property type="match status" value="1"/>
</dbReference>
<dbReference type="Proteomes" id="UP001152533">
    <property type="component" value="Unassembled WGS sequence"/>
</dbReference>
<dbReference type="InterPro" id="IPR008701">
    <property type="entry name" value="NPP1"/>
</dbReference>
<keyword evidence="2" id="KW-0843">Virulence</keyword>
<feature type="chain" id="PRO_5040733892" description="NPP1 domain-containing protein" evidence="4">
    <location>
        <begin position="20"/>
        <end position="318"/>
    </location>
</feature>
<comment type="similarity">
    <text evidence="1">Belongs to the Necrosis inducing protein (NPP1) family.</text>
</comment>
<feature type="signal peptide" evidence="4">
    <location>
        <begin position="1"/>
        <end position="19"/>
    </location>
</feature>
<evidence type="ECO:0008006" key="7">
    <source>
        <dbReference type="Google" id="ProtNLM"/>
    </source>
</evidence>
<proteinExistence type="inferred from homology"/>
<evidence type="ECO:0000256" key="4">
    <source>
        <dbReference type="SAM" id="SignalP"/>
    </source>
</evidence>
<dbReference type="AlphaFoldDB" id="A0A9W4W739"/>
<evidence type="ECO:0000256" key="1">
    <source>
        <dbReference type="ARBA" id="ARBA00009520"/>
    </source>
</evidence>